<dbReference type="InterPro" id="IPR050564">
    <property type="entry name" value="F420-G6PD/mer"/>
</dbReference>
<dbReference type="Proteomes" id="UP000195807">
    <property type="component" value="Plasmid pCME4A9I"/>
</dbReference>
<dbReference type="STRING" id="450378.GCA_001661675_02990"/>
<name>A0A1Z1FFS4_9SPHN</name>
<organism evidence="2 4">
    <name type="scientific">Croceicoccus marinus</name>
    <dbReference type="NCBI Taxonomy" id="450378"/>
    <lineage>
        <taxon>Bacteria</taxon>
        <taxon>Pseudomonadati</taxon>
        <taxon>Pseudomonadota</taxon>
        <taxon>Alphaproteobacteria</taxon>
        <taxon>Sphingomonadales</taxon>
        <taxon>Erythrobacteraceae</taxon>
        <taxon>Croceicoccus</taxon>
    </lineage>
</organism>
<dbReference type="CDD" id="cd01097">
    <property type="entry name" value="Tetrahydromethanopterin_reductase"/>
    <property type="match status" value="1"/>
</dbReference>
<dbReference type="EMBL" id="CP060053">
    <property type="protein sequence ID" value="QNE07045.1"/>
    <property type="molecule type" value="Genomic_DNA"/>
</dbReference>
<dbReference type="Proteomes" id="UP000515297">
    <property type="component" value="Plasmid plas1"/>
</dbReference>
<evidence type="ECO:0000313" key="4">
    <source>
        <dbReference type="Proteomes" id="UP000195807"/>
    </source>
</evidence>
<evidence type="ECO:0000313" key="2">
    <source>
        <dbReference type="EMBL" id="ARU17659.1"/>
    </source>
</evidence>
<accession>A0A1Z1FFS4</accession>
<dbReference type="EMBL" id="CP019603">
    <property type="protein sequence ID" value="ARU17659.1"/>
    <property type="molecule type" value="Genomic_DNA"/>
</dbReference>
<dbReference type="SUPFAM" id="SSF51679">
    <property type="entry name" value="Bacterial luciferase-like"/>
    <property type="match status" value="1"/>
</dbReference>
<dbReference type="Gene3D" id="3.20.20.30">
    <property type="entry name" value="Luciferase-like domain"/>
    <property type="match status" value="1"/>
</dbReference>
<evidence type="ECO:0000313" key="5">
    <source>
        <dbReference type="Proteomes" id="UP000515297"/>
    </source>
</evidence>
<dbReference type="RefSeq" id="WP_066849588.1">
    <property type="nucleotide sequence ID" value="NZ_CP019603.1"/>
</dbReference>
<reference evidence="2 4" key="1">
    <citation type="submission" date="2017-01" db="EMBL/GenBank/DDBJ databases">
        <title>Complete genome sequence of esterase-producing bacterium Croceicoccus marinus E4A9.</title>
        <authorList>
            <person name="Wu Y.-H."/>
            <person name="Cheng H."/>
            <person name="Xu L."/>
            <person name="Huo Y.-Y."/>
            <person name="Wang C.-S."/>
            <person name="Xu X.-W."/>
        </authorList>
    </citation>
    <scope>NUCLEOTIDE SEQUENCE [LARGE SCALE GENOMIC DNA]</scope>
    <source>
        <strain evidence="2 4">E4A9</strain>
        <plasmid evidence="2">pCME4A9I</plasmid>
        <plasmid evidence="4">Plasmid pcme4a9i</plasmid>
    </source>
</reference>
<dbReference type="PANTHER" id="PTHR43244:SF2">
    <property type="entry name" value="CONSERVED HYPOTHETICAL ALANINE AND PROLINE-RICH PROTEIN"/>
    <property type="match status" value="1"/>
</dbReference>
<feature type="domain" description="Luciferase-like" evidence="1">
    <location>
        <begin position="14"/>
        <end position="308"/>
    </location>
</feature>
<gene>
    <name evidence="2" type="ORF">A9D14_14880</name>
    <name evidence="3" type="ORF">H4O24_18615</name>
</gene>
<evidence type="ECO:0000259" key="1">
    <source>
        <dbReference type="Pfam" id="PF00296"/>
    </source>
</evidence>
<geneLocation type="plasmid" evidence="2">
    <name>pCME4A9I</name>
</geneLocation>
<dbReference type="GO" id="GO:0016705">
    <property type="term" value="F:oxidoreductase activity, acting on paired donors, with incorporation or reduction of molecular oxygen"/>
    <property type="evidence" value="ECO:0007669"/>
    <property type="project" value="InterPro"/>
</dbReference>
<dbReference type="KEGG" id="cman:A9D14_14880"/>
<keyword evidence="4" id="KW-1185">Reference proteome</keyword>
<dbReference type="Pfam" id="PF00296">
    <property type="entry name" value="Bac_luciferase"/>
    <property type="match status" value="1"/>
</dbReference>
<dbReference type="OrthoDB" id="7332380at2"/>
<geneLocation type="plasmid" evidence="4">
    <name>pcme4a9i</name>
</geneLocation>
<protein>
    <submittedName>
        <fullName evidence="2 3">Oxidoreductase</fullName>
    </submittedName>
</protein>
<dbReference type="InterPro" id="IPR036661">
    <property type="entry name" value="Luciferase-like_sf"/>
</dbReference>
<dbReference type="InterPro" id="IPR011251">
    <property type="entry name" value="Luciferase-like_dom"/>
</dbReference>
<dbReference type="PANTHER" id="PTHR43244">
    <property type="match status" value="1"/>
</dbReference>
<geneLocation type="plasmid" evidence="3 5">
    <name>plas1</name>
</geneLocation>
<keyword evidence="2" id="KW-0614">Plasmid</keyword>
<sequence>MFADKKIWTQLPVLPANELVPLVRQWEAAGIEGVWVPQIFGLPFVTLAAAAAVTSRIKLGSGIALAFTRSPLETACSVIDLDHISDGRAVLGLGSSAQSQIEGSFGMPYGKPLAHMREIVEQVRAVIAKGHTGELQVLAGEYTTLDLSHFRLTGPARRPAIPVYLPAIFEKACEQGGEIAEGLLGHPLWTTRWIEEKVAPHLQAGLDRAGRERSAFDLNLMIFTVINEDRDAAIADARANIAFYTQSPQYLRYFKAIGFEKEAAAIQDAFARQDFAAMEAACPDEMVSAITVLGSAEEVKAQIIERARFADSITPVVPQFGMDEAKAAIYRDRIADLFFPAPI</sequence>
<reference evidence="3 5" key="2">
    <citation type="submission" date="2020-08" db="EMBL/GenBank/DDBJ databases">
        <authorList>
            <person name="Liu G."/>
            <person name="Sun C."/>
        </authorList>
    </citation>
    <scope>NUCLEOTIDE SEQUENCE [LARGE SCALE GENOMIC DNA]</scope>
    <source>
        <strain evidence="3 5">OT19</strain>
        <plasmid evidence="3 5">plas1</plasmid>
    </source>
</reference>
<evidence type="ECO:0000313" key="3">
    <source>
        <dbReference type="EMBL" id="QNE07045.1"/>
    </source>
</evidence>
<dbReference type="AlphaFoldDB" id="A0A1Z1FFS4"/>
<proteinExistence type="predicted"/>